<proteinExistence type="predicted"/>
<feature type="transmembrane region" description="Helical" evidence="1">
    <location>
        <begin position="44"/>
        <end position="66"/>
    </location>
</feature>
<dbReference type="STRING" id="1475481.GCA_000953855_02461"/>
<organism evidence="2">
    <name type="scientific">Mizugakiibacter sediminis</name>
    <dbReference type="NCBI Taxonomy" id="1475481"/>
    <lineage>
        <taxon>Bacteria</taxon>
        <taxon>Pseudomonadati</taxon>
        <taxon>Pseudomonadota</taxon>
        <taxon>Gammaproteobacteria</taxon>
        <taxon>Lysobacterales</taxon>
        <taxon>Rhodanobacteraceae</taxon>
        <taxon>Mizugakiibacter</taxon>
    </lineage>
</organism>
<dbReference type="OrthoDB" id="5956808at2"/>
<protein>
    <submittedName>
        <fullName evidence="2">Uncharacterized protein</fullName>
    </submittedName>
</protein>
<keyword evidence="1" id="KW-0472">Membrane</keyword>
<reference evidence="2" key="1">
    <citation type="submission" date="2015-08" db="EMBL/GenBank/DDBJ databases">
        <title>Complete DNA Sequence of Pseudomonas syringae pv. actinidiae, the Causal Agent of Kiwifruit Canker Disease.</title>
        <authorList>
            <person name="Rikkerink E.H.A."/>
            <person name="Fineran P.C."/>
        </authorList>
    </citation>
    <scope>NUCLEOTIDE SEQUENCE</scope>
    <source>
        <strain evidence="2">SkMP5</strain>
    </source>
</reference>
<dbReference type="EMBL" id="DF970243">
    <property type="protein sequence ID" value="GAP67095.1"/>
    <property type="molecule type" value="Genomic_DNA"/>
</dbReference>
<evidence type="ECO:0000313" key="2">
    <source>
        <dbReference type="EMBL" id="GAP67095.1"/>
    </source>
</evidence>
<sequence>MNELAWLKQARALNAPVEPGRDLWPDIAARIAAPAPRRRRSPRLLLAAASAAVALVVGGISARLLLEAAADAPAVGREARWNPHDPRLAGAAIELDAARYELRQALDESPKAAFLHRLIDRTERQQARLRQLEHRAG</sequence>
<accession>A0A0K8QQA5</accession>
<gene>
    <name evidence="2" type="ORF">MBSD_n2411</name>
</gene>
<evidence type="ECO:0000256" key="1">
    <source>
        <dbReference type="SAM" id="Phobius"/>
    </source>
</evidence>
<dbReference type="RefSeq" id="WP_062537653.1">
    <property type="nucleotide sequence ID" value="NZ_DF970243.1"/>
</dbReference>
<keyword evidence="1" id="KW-0812">Transmembrane</keyword>
<dbReference type="Proteomes" id="UP000253740">
    <property type="component" value="Unassembled WGS sequence"/>
</dbReference>
<keyword evidence="3" id="KW-1185">Reference proteome</keyword>
<keyword evidence="1" id="KW-1133">Transmembrane helix</keyword>
<dbReference type="AlphaFoldDB" id="A0A0K8QQA5"/>
<evidence type="ECO:0000313" key="3">
    <source>
        <dbReference type="Proteomes" id="UP000253740"/>
    </source>
</evidence>
<name>A0A0K8QQA5_9GAMM</name>